<evidence type="ECO:0000256" key="1">
    <source>
        <dbReference type="ARBA" id="ARBA00022553"/>
    </source>
</evidence>
<dbReference type="InterPro" id="IPR001789">
    <property type="entry name" value="Sig_transdc_resp-reg_receiver"/>
</dbReference>
<feature type="modified residue" description="4-aspartylphosphate" evidence="6">
    <location>
        <position position="55"/>
    </location>
</feature>
<keyword evidence="5" id="KW-0804">Transcription</keyword>
<keyword evidence="2" id="KW-0902">Two-component regulatory system</keyword>
<keyword evidence="1 6" id="KW-0597">Phosphoprotein</keyword>
<proteinExistence type="predicted"/>
<evidence type="ECO:0000313" key="9">
    <source>
        <dbReference type="Proteomes" id="UP000683291"/>
    </source>
</evidence>
<dbReference type="SUPFAM" id="SSF52172">
    <property type="entry name" value="CheY-like"/>
    <property type="match status" value="1"/>
</dbReference>
<dbReference type="PANTHER" id="PTHR48111:SF1">
    <property type="entry name" value="TWO-COMPONENT RESPONSE REGULATOR ORR33"/>
    <property type="match status" value="1"/>
</dbReference>
<keyword evidence="3" id="KW-0805">Transcription regulation</keyword>
<dbReference type="AlphaFoldDB" id="A0A975PMH0"/>
<evidence type="ECO:0000259" key="7">
    <source>
        <dbReference type="PROSITE" id="PS50110"/>
    </source>
</evidence>
<name>A0A975PMH0_9RHOB</name>
<dbReference type="GO" id="GO:0000976">
    <property type="term" value="F:transcription cis-regulatory region binding"/>
    <property type="evidence" value="ECO:0007669"/>
    <property type="project" value="TreeGrafter"/>
</dbReference>
<organism evidence="8 9">
    <name type="scientific">Sulfitobacter albidus</name>
    <dbReference type="NCBI Taxonomy" id="2829501"/>
    <lineage>
        <taxon>Bacteria</taxon>
        <taxon>Pseudomonadati</taxon>
        <taxon>Pseudomonadota</taxon>
        <taxon>Alphaproteobacteria</taxon>
        <taxon>Rhodobacterales</taxon>
        <taxon>Roseobacteraceae</taxon>
        <taxon>Sulfitobacter</taxon>
    </lineage>
</organism>
<evidence type="ECO:0000256" key="5">
    <source>
        <dbReference type="ARBA" id="ARBA00023163"/>
    </source>
</evidence>
<dbReference type="RefSeq" id="WP_212704911.1">
    <property type="nucleotide sequence ID" value="NZ_CP073581.1"/>
</dbReference>
<dbReference type="GO" id="GO:0000156">
    <property type="term" value="F:phosphorelay response regulator activity"/>
    <property type="evidence" value="ECO:0007669"/>
    <property type="project" value="TreeGrafter"/>
</dbReference>
<dbReference type="InterPro" id="IPR039420">
    <property type="entry name" value="WalR-like"/>
</dbReference>
<dbReference type="KEGG" id="sual:KDD17_01205"/>
<evidence type="ECO:0000256" key="6">
    <source>
        <dbReference type="PROSITE-ProRule" id="PRU00169"/>
    </source>
</evidence>
<dbReference type="GO" id="GO:0032993">
    <property type="term" value="C:protein-DNA complex"/>
    <property type="evidence" value="ECO:0007669"/>
    <property type="project" value="TreeGrafter"/>
</dbReference>
<dbReference type="Proteomes" id="UP000683291">
    <property type="component" value="Chromosome 1"/>
</dbReference>
<keyword evidence="9" id="KW-1185">Reference proteome</keyword>
<keyword evidence="4" id="KW-0238">DNA-binding</keyword>
<dbReference type="PANTHER" id="PTHR48111">
    <property type="entry name" value="REGULATOR OF RPOS"/>
    <property type="match status" value="1"/>
</dbReference>
<dbReference type="SMART" id="SM00448">
    <property type="entry name" value="REC"/>
    <property type="match status" value="1"/>
</dbReference>
<feature type="domain" description="Response regulatory" evidence="7">
    <location>
        <begin position="2"/>
        <end position="122"/>
    </location>
</feature>
<evidence type="ECO:0000256" key="4">
    <source>
        <dbReference type="ARBA" id="ARBA00023125"/>
    </source>
</evidence>
<sequence>MRILAVDDDPIILELLKQFVTVFANHELQTASSGIEALELMQGPDAPQIDCFMLDIQMPRMDGIELCQALRKMEAHTNTPVVMLTAMSEKRYIDAAFAAGATDYATKPFDVTELKARIAMIDELVKSRAPKTSKIFAAQALHDQQDPQDMPLELHTPILLNDVDNVIECTAMENYVAQLSRNSLFGSTVFAFTLRKVEGFHSTLSPAEFRFLIEDIAEVISDTLSEHQFLMTYAGSGTFVCITESGWRPDMTQLCDHVNLYLSRAQILCNDGTELHPRVSAGAAIRLVWKSGEQILNALGQAQASAEEAAIEYERLKNDFFQFGRTA</sequence>
<dbReference type="GO" id="GO:0006355">
    <property type="term" value="P:regulation of DNA-templated transcription"/>
    <property type="evidence" value="ECO:0007669"/>
    <property type="project" value="TreeGrafter"/>
</dbReference>
<evidence type="ECO:0000313" key="8">
    <source>
        <dbReference type="EMBL" id="QUJ76714.1"/>
    </source>
</evidence>
<evidence type="ECO:0000256" key="3">
    <source>
        <dbReference type="ARBA" id="ARBA00023015"/>
    </source>
</evidence>
<dbReference type="Gene3D" id="3.40.50.2300">
    <property type="match status" value="1"/>
</dbReference>
<dbReference type="InterPro" id="IPR011006">
    <property type="entry name" value="CheY-like_superfamily"/>
</dbReference>
<gene>
    <name evidence="8" type="ORF">KDD17_01205</name>
</gene>
<dbReference type="GO" id="GO:0005829">
    <property type="term" value="C:cytosol"/>
    <property type="evidence" value="ECO:0007669"/>
    <property type="project" value="TreeGrafter"/>
</dbReference>
<accession>A0A975PMH0</accession>
<dbReference type="PROSITE" id="PS50110">
    <property type="entry name" value="RESPONSE_REGULATORY"/>
    <property type="match status" value="1"/>
</dbReference>
<reference evidence="8" key="1">
    <citation type="submission" date="2021-04" db="EMBL/GenBank/DDBJ databases">
        <title>Complete genome sequence for Sulfitobacter sp. strain JK7-1.</title>
        <authorList>
            <person name="Park S.-J."/>
        </authorList>
    </citation>
    <scope>NUCLEOTIDE SEQUENCE</scope>
    <source>
        <strain evidence="8">JK7-1</strain>
    </source>
</reference>
<dbReference type="EMBL" id="CP073581">
    <property type="protein sequence ID" value="QUJ76714.1"/>
    <property type="molecule type" value="Genomic_DNA"/>
</dbReference>
<protein>
    <submittedName>
        <fullName evidence="8">Response regulator</fullName>
    </submittedName>
</protein>
<evidence type="ECO:0000256" key="2">
    <source>
        <dbReference type="ARBA" id="ARBA00023012"/>
    </source>
</evidence>
<dbReference type="Pfam" id="PF00072">
    <property type="entry name" value="Response_reg"/>
    <property type="match status" value="1"/>
</dbReference>